<dbReference type="InterPro" id="IPR036388">
    <property type="entry name" value="WH-like_DNA-bd_sf"/>
</dbReference>
<protein>
    <submittedName>
        <fullName evidence="1">ArsR family transcriptional regulator</fullName>
    </submittedName>
</protein>
<accession>A0A438MEE9</accession>
<proteinExistence type="predicted"/>
<dbReference type="Proteomes" id="UP000284824">
    <property type="component" value="Unassembled WGS sequence"/>
</dbReference>
<dbReference type="RefSeq" id="WP_127935997.1">
    <property type="nucleotide sequence ID" value="NZ_SAUN01000001.1"/>
</dbReference>
<gene>
    <name evidence="1" type="ORF">EDD27_6904</name>
</gene>
<name>A0A438MEE9_9ACTN</name>
<dbReference type="SUPFAM" id="SSF46785">
    <property type="entry name" value="Winged helix' DNA-binding domain"/>
    <property type="match status" value="1"/>
</dbReference>
<evidence type="ECO:0000313" key="1">
    <source>
        <dbReference type="EMBL" id="RVX44179.1"/>
    </source>
</evidence>
<comment type="caution">
    <text evidence="1">The sequence shown here is derived from an EMBL/GenBank/DDBJ whole genome shotgun (WGS) entry which is preliminary data.</text>
</comment>
<dbReference type="InterPro" id="IPR036390">
    <property type="entry name" value="WH_DNA-bd_sf"/>
</dbReference>
<dbReference type="EMBL" id="SAUN01000001">
    <property type="protein sequence ID" value="RVX44179.1"/>
    <property type="molecule type" value="Genomic_DNA"/>
</dbReference>
<organism evidence="1 2">
    <name type="scientific">Nonomuraea polychroma</name>
    <dbReference type="NCBI Taxonomy" id="46176"/>
    <lineage>
        <taxon>Bacteria</taxon>
        <taxon>Bacillati</taxon>
        <taxon>Actinomycetota</taxon>
        <taxon>Actinomycetes</taxon>
        <taxon>Streptosporangiales</taxon>
        <taxon>Streptosporangiaceae</taxon>
        <taxon>Nonomuraea</taxon>
    </lineage>
</organism>
<evidence type="ECO:0000313" key="2">
    <source>
        <dbReference type="Proteomes" id="UP000284824"/>
    </source>
</evidence>
<dbReference type="CDD" id="cd00090">
    <property type="entry name" value="HTH_ARSR"/>
    <property type="match status" value="1"/>
</dbReference>
<dbReference type="InterPro" id="IPR011991">
    <property type="entry name" value="ArsR-like_HTH"/>
</dbReference>
<sequence length="331" mass="35455">MAAVIEVTPQDLVASRFAISPLVEAMHAQWVLAGRMEAGVHGRWVARWRGTYRRLECEHLAMRAAALVSGFKGNTNVDFIAPPPTAVDVPFEDELAAMRATPLAQAHAEIARALAGRPPVTGPVRELLLGPHVVQRFADAYQALWTEILSHEWPRLRAILQRDVAQRAGRLAAYGWAAALEDLSPRVHWRRGGQIEIEMHYSGTHRLGGRGLLFLPSAFTGSVGAYLADAWPYALVYPARGTAVAPPAADADLSSLIGRSRARMLAELAEPATTTQLAALLGQSVGTTGGHVAALRRTGLIAGTRTGRSVLYVRTPLGDALVKGALPSRGG</sequence>
<keyword evidence="2" id="KW-1185">Reference proteome</keyword>
<dbReference type="OrthoDB" id="3460651at2"/>
<dbReference type="AlphaFoldDB" id="A0A438MEE9"/>
<dbReference type="Gene3D" id="1.10.10.10">
    <property type="entry name" value="Winged helix-like DNA-binding domain superfamily/Winged helix DNA-binding domain"/>
    <property type="match status" value="1"/>
</dbReference>
<reference evidence="1 2" key="1">
    <citation type="submission" date="2019-01" db="EMBL/GenBank/DDBJ databases">
        <title>Sequencing the genomes of 1000 actinobacteria strains.</title>
        <authorList>
            <person name="Klenk H.-P."/>
        </authorList>
    </citation>
    <scope>NUCLEOTIDE SEQUENCE [LARGE SCALE GENOMIC DNA]</scope>
    <source>
        <strain evidence="1 2">DSM 43925</strain>
    </source>
</reference>